<proteinExistence type="predicted"/>
<organism evidence="2 3">
    <name type="scientific">Clostridium argentinense CDC 2741</name>
    <dbReference type="NCBI Taxonomy" id="1418104"/>
    <lineage>
        <taxon>Bacteria</taxon>
        <taxon>Bacillati</taxon>
        <taxon>Bacillota</taxon>
        <taxon>Clostridia</taxon>
        <taxon>Eubacteriales</taxon>
        <taxon>Clostridiaceae</taxon>
        <taxon>Clostridium</taxon>
    </lineage>
</organism>
<dbReference type="STRING" id="29341.RSJ17_14595"/>
<comment type="caution">
    <text evidence="2">The sequence shown here is derived from an EMBL/GenBank/DDBJ whole genome shotgun (WGS) entry which is preliminary data.</text>
</comment>
<evidence type="ECO:0000256" key="1">
    <source>
        <dbReference type="SAM" id="MobiDB-lite"/>
    </source>
</evidence>
<dbReference type="AlphaFoldDB" id="A0A0C1R1P2"/>
<accession>A0A0C1R1P2</accession>
<protein>
    <submittedName>
        <fullName evidence="2">Uncharacterized protein</fullName>
    </submittedName>
</protein>
<reference evidence="2 3" key="1">
    <citation type="journal article" date="2015" name="Infect. Genet. Evol.">
        <title>Genomic sequences of six botulinum neurotoxin-producing strains representing three clostridial species illustrate the mobility and diversity of botulinum neurotoxin genes.</title>
        <authorList>
            <person name="Smith T.J."/>
            <person name="Hill K.K."/>
            <person name="Xie G."/>
            <person name="Foley B.T."/>
            <person name="Williamson C.H."/>
            <person name="Foster J.T."/>
            <person name="Johnson S.L."/>
            <person name="Chertkov O."/>
            <person name="Teshima H."/>
            <person name="Gibbons H.S."/>
            <person name="Johnsky L.A."/>
            <person name="Karavis M.A."/>
            <person name="Smith L.A."/>
        </authorList>
    </citation>
    <scope>NUCLEOTIDE SEQUENCE [LARGE SCALE GENOMIC DNA]</scope>
    <source>
        <strain evidence="2 3">CDC 2741</strain>
    </source>
</reference>
<gene>
    <name evidence="2" type="ORF">U732_1118</name>
</gene>
<feature type="region of interest" description="Disordered" evidence="1">
    <location>
        <begin position="39"/>
        <end position="60"/>
    </location>
</feature>
<sequence length="60" mass="7004">MKEYTDGKRQIYATDKAYKVIYKGQGFKEVKKKLEKEVVENADDTESNDSTTIRRGRKSK</sequence>
<dbReference type="RefSeq" id="WP_039631892.1">
    <property type="nucleotide sequence ID" value="NZ_AYSO01000015.1"/>
</dbReference>
<name>A0A0C1R1P2_9CLOT</name>
<dbReference type="Proteomes" id="UP000031366">
    <property type="component" value="Unassembled WGS sequence"/>
</dbReference>
<dbReference type="EMBL" id="AYSO01000015">
    <property type="protein sequence ID" value="KIE47352.1"/>
    <property type="molecule type" value="Genomic_DNA"/>
</dbReference>
<evidence type="ECO:0000313" key="3">
    <source>
        <dbReference type="Proteomes" id="UP000031366"/>
    </source>
</evidence>
<keyword evidence="3" id="KW-1185">Reference proteome</keyword>
<evidence type="ECO:0000313" key="2">
    <source>
        <dbReference type="EMBL" id="KIE47352.1"/>
    </source>
</evidence>